<protein>
    <recommendedName>
        <fullName evidence="2">FAD-binding domain-containing protein</fullName>
    </recommendedName>
</protein>
<name>C3XVJ7_BRAFL</name>
<organism>
    <name type="scientific">Branchiostoma floridae</name>
    <name type="common">Florida lancelet</name>
    <name type="synonym">Amphioxus</name>
    <dbReference type="NCBI Taxonomy" id="7739"/>
    <lineage>
        <taxon>Eukaryota</taxon>
        <taxon>Metazoa</taxon>
        <taxon>Chordata</taxon>
        <taxon>Cephalochordata</taxon>
        <taxon>Leptocardii</taxon>
        <taxon>Amphioxiformes</taxon>
        <taxon>Branchiostomatidae</taxon>
        <taxon>Branchiostoma</taxon>
    </lineage>
</organism>
<reference evidence="3" key="1">
    <citation type="journal article" date="2008" name="Nature">
        <title>The amphioxus genome and the evolution of the chordate karyotype.</title>
        <authorList>
            <consortium name="US DOE Joint Genome Institute (JGI-PGF)"/>
            <person name="Putnam N.H."/>
            <person name="Butts T."/>
            <person name="Ferrier D.E.K."/>
            <person name="Furlong R.F."/>
            <person name="Hellsten U."/>
            <person name="Kawashima T."/>
            <person name="Robinson-Rechavi M."/>
            <person name="Shoguchi E."/>
            <person name="Terry A."/>
            <person name="Yu J.-K."/>
            <person name="Benito-Gutierrez E.L."/>
            <person name="Dubchak I."/>
            <person name="Garcia-Fernandez J."/>
            <person name="Gibson-Brown J.J."/>
            <person name="Grigoriev I.V."/>
            <person name="Horton A.C."/>
            <person name="de Jong P.J."/>
            <person name="Jurka J."/>
            <person name="Kapitonov V.V."/>
            <person name="Kohara Y."/>
            <person name="Kuroki Y."/>
            <person name="Lindquist E."/>
            <person name="Lucas S."/>
            <person name="Osoegawa K."/>
            <person name="Pennacchio L.A."/>
            <person name="Salamov A.A."/>
            <person name="Satou Y."/>
            <person name="Sauka-Spengler T."/>
            <person name="Schmutz J."/>
            <person name="Shin-I T."/>
            <person name="Toyoda A."/>
            <person name="Bronner-Fraser M."/>
            <person name="Fujiyama A."/>
            <person name="Holland L.Z."/>
            <person name="Holland P.W.H."/>
            <person name="Satoh N."/>
            <person name="Rokhsar D.S."/>
        </authorList>
    </citation>
    <scope>NUCLEOTIDE SEQUENCE [LARGE SCALE GENOMIC DNA]</scope>
    <source>
        <strain evidence="3">S238N-H82</strain>
        <tissue evidence="3">Testes</tissue>
    </source>
</reference>
<dbReference type="InterPro" id="IPR011777">
    <property type="entry name" value="Geranylgeranyl_Rdtase_fam"/>
</dbReference>
<dbReference type="eggNOG" id="ENOG502QW6Y">
    <property type="taxonomic scope" value="Eukaryota"/>
</dbReference>
<dbReference type="NCBIfam" id="TIGR02032">
    <property type="entry name" value="GG-red-SF"/>
    <property type="match status" value="1"/>
</dbReference>
<dbReference type="GO" id="GO:0016628">
    <property type="term" value="F:oxidoreductase activity, acting on the CH-CH group of donors, NAD or NADP as acceptor"/>
    <property type="evidence" value="ECO:0007669"/>
    <property type="project" value="InterPro"/>
</dbReference>
<dbReference type="InterPro" id="IPR002938">
    <property type="entry name" value="FAD-bd"/>
</dbReference>
<dbReference type="STRING" id="7739.C3XVJ7"/>
<dbReference type="PANTHER" id="PTHR42685">
    <property type="entry name" value="GERANYLGERANYL DIPHOSPHATE REDUCTASE"/>
    <property type="match status" value="1"/>
</dbReference>
<keyword evidence="1" id="KW-0812">Transmembrane</keyword>
<dbReference type="InterPro" id="IPR050407">
    <property type="entry name" value="Geranylgeranyl_reductase"/>
</dbReference>
<feature type="domain" description="FAD-binding" evidence="2">
    <location>
        <begin position="63"/>
        <end position="392"/>
    </location>
</feature>
<dbReference type="PRINTS" id="PR00420">
    <property type="entry name" value="RNGMNOXGNASE"/>
</dbReference>
<dbReference type="InParanoid" id="C3XVJ7"/>
<feature type="transmembrane region" description="Helical" evidence="1">
    <location>
        <begin position="18"/>
        <end position="35"/>
    </location>
</feature>
<dbReference type="AlphaFoldDB" id="C3XVJ7"/>
<gene>
    <name evidence="3" type="ORF">BRAFLDRAFT_127853</name>
</gene>
<dbReference type="GO" id="GO:0071949">
    <property type="term" value="F:FAD binding"/>
    <property type="evidence" value="ECO:0007669"/>
    <property type="project" value="InterPro"/>
</dbReference>
<evidence type="ECO:0000256" key="1">
    <source>
        <dbReference type="SAM" id="Phobius"/>
    </source>
</evidence>
<evidence type="ECO:0000259" key="2">
    <source>
        <dbReference type="Pfam" id="PF01494"/>
    </source>
</evidence>
<keyword evidence="1" id="KW-1133">Transmembrane helix</keyword>
<dbReference type="Pfam" id="PF01494">
    <property type="entry name" value="FAD_binding_3"/>
    <property type="match status" value="1"/>
</dbReference>
<evidence type="ECO:0000313" key="3">
    <source>
        <dbReference type="EMBL" id="EEN68123.1"/>
    </source>
</evidence>
<keyword evidence="1" id="KW-0472">Membrane</keyword>
<dbReference type="Gene3D" id="3.50.50.60">
    <property type="entry name" value="FAD/NAD(P)-binding domain"/>
    <property type="match status" value="1"/>
</dbReference>
<dbReference type="EMBL" id="GG666468">
    <property type="protein sequence ID" value="EEN68123.1"/>
    <property type="molecule type" value="Genomic_DNA"/>
</dbReference>
<dbReference type="SUPFAM" id="SSF51905">
    <property type="entry name" value="FAD/NAD(P)-binding domain"/>
    <property type="match status" value="1"/>
</dbReference>
<dbReference type="PANTHER" id="PTHR42685:SF22">
    <property type="entry name" value="CONDITIONED MEDIUM FACTOR RECEPTOR 1"/>
    <property type="match status" value="1"/>
</dbReference>
<sequence>MAPESVQSLLLFASDHPVWAVVITVLSLFVLRSLLKKLLKQKITNFPRKFPDDREKRTKEGFYDVAVVGAGPAGSTLGYYLAKAGRNCLLLEKKKFPRDKYCGDAVCKTAIEILMDMGIYEKLIKENKARIADAGGLCSPGGLSYIGRSKEILGEVPAALACKRWWLDEAIAMAAKRAGAHLMENSGVRDAVFDAKAGLWTVYLEDSDKSYKARILVCADGAPSKLATKLGIVKRPPDGSCSRAYVESGTHKFKADGCIFYHRDMLPGYSALFRHPNNELNYCVYLIPGNPKVTNDDLPYWHNFLMKQDPNISKSLGPGAKLERMKAASLRLGGEPVSHGDHVLVVGDAAGMIDPMTGEGIHHAMEAGKMAAKFLDEAMHHGNYDKDVMKLYHEAWMDKFGSDFKWSFAICQLLYRFPILLDAATAAIARKGDKFLAAWADIMTGRVPKIHLLRPEFVIVITFELVSLIIKRAFGIEKKREKKLE</sequence>
<accession>C3XVJ7</accession>
<proteinExistence type="predicted"/>
<dbReference type="InterPro" id="IPR036188">
    <property type="entry name" value="FAD/NAD-bd_sf"/>
</dbReference>